<dbReference type="NCBIfam" id="NF033532">
    <property type="entry name" value="lone7para_assoc"/>
    <property type="match status" value="1"/>
</dbReference>
<dbReference type="Pfam" id="PF07179">
    <property type="entry name" value="SseB"/>
    <property type="match status" value="1"/>
</dbReference>
<dbReference type="InterPro" id="IPR009839">
    <property type="entry name" value="SseB_N"/>
</dbReference>
<sequence>MRQQARANPGQWIYSIDPDIGDPNGQVPGWAIRGGYPTTPDGQIDTRGYRANPNYRPGPRTLGLPRPTNRVERALELAATGYGPKENLLRALADAELCMLTVPGQPGHVLVADEAGRSMLVGYTSPTRVPAGTSYLQVPVRTLLPGLGGALLRLNPGTPPTVTLPGDDLVRLLGQ</sequence>
<accession>A0A4D4JHG9</accession>
<dbReference type="RefSeq" id="WP_192909779.1">
    <property type="nucleotide sequence ID" value="NZ_BJFL01000061.1"/>
</dbReference>
<evidence type="ECO:0000313" key="3">
    <source>
        <dbReference type="Proteomes" id="UP000298860"/>
    </source>
</evidence>
<dbReference type="EMBL" id="BJFL01000061">
    <property type="protein sequence ID" value="GDY33836.1"/>
    <property type="molecule type" value="Genomic_DNA"/>
</dbReference>
<dbReference type="InterPro" id="IPR047659">
    <property type="entry name" value="T7SS_assoc"/>
</dbReference>
<organism evidence="2 3">
    <name type="scientific">Gandjariella thermophila</name>
    <dbReference type="NCBI Taxonomy" id="1931992"/>
    <lineage>
        <taxon>Bacteria</taxon>
        <taxon>Bacillati</taxon>
        <taxon>Actinomycetota</taxon>
        <taxon>Actinomycetes</taxon>
        <taxon>Pseudonocardiales</taxon>
        <taxon>Pseudonocardiaceae</taxon>
        <taxon>Gandjariella</taxon>
    </lineage>
</organism>
<evidence type="ECO:0000313" key="2">
    <source>
        <dbReference type="EMBL" id="GDY33836.1"/>
    </source>
</evidence>
<proteinExistence type="predicted"/>
<dbReference type="Proteomes" id="UP000298860">
    <property type="component" value="Unassembled WGS sequence"/>
</dbReference>
<dbReference type="AlphaFoldDB" id="A0A4D4JHG9"/>
<reference evidence="3" key="1">
    <citation type="submission" date="2019-04" db="EMBL/GenBank/DDBJ databases">
        <title>Draft genome sequence of Pseudonocardiaceae bacterium SL3-2-4.</title>
        <authorList>
            <person name="Ningsih F."/>
            <person name="Yokota A."/>
            <person name="Sakai Y."/>
            <person name="Nanatani K."/>
            <person name="Yabe S."/>
            <person name="Oetari A."/>
            <person name="Sjamsuridzal W."/>
        </authorList>
    </citation>
    <scope>NUCLEOTIDE SEQUENCE [LARGE SCALE GENOMIC DNA]</scope>
    <source>
        <strain evidence="3">SL3-2-4</strain>
    </source>
</reference>
<name>A0A4D4JHG9_9PSEU</name>
<feature type="domain" description="SseB protein N-terminal" evidence="1">
    <location>
        <begin position="72"/>
        <end position="169"/>
    </location>
</feature>
<comment type="caution">
    <text evidence="2">The sequence shown here is derived from an EMBL/GenBank/DDBJ whole genome shotgun (WGS) entry which is preliminary data.</text>
</comment>
<evidence type="ECO:0000259" key="1">
    <source>
        <dbReference type="Pfam" id="PF07179"/>
    </source>
</evidence>
<protein>
    <recommendedName>
        <fullName evidence="1">SseB protein N-terminal domain-containing protein</fullName>
    </recommendedName>
</protein>
<gene>
    <name evidence="2" type="ORF">GTS_54690</name>
</gene>
<keyword evidence="3" id="KW-1185">Reference proteome</keyword>